<reference evidence="3 4" key="1">
    <citation type="submission" date="2018-03" db="EMBL/GenBank/DDBJ databases">
        <title>The ancient ancestry and fast evolution of plastids.</title>
        <authorList>
            <person name="Moore K.R."/>
            <person name="Magnabosco C."/>
            <person name="Momper L."/>
            <person name="Gold D.A."/>
            <person name="Bosak T."/>
            <person name="Fournier G.P."/>
        </authorList>
    </citation>
    <scope>NUCLEOTIDE SEQUENCE [LARGE SCALE GENOMIC DNA]</scope>
    <source>
        <strain evidence="3 4">CCALA 016</strain>
    </source>
</reference>
<dbReference type="OrthoDB" id="414840at2"/>
<dbReference type="PANTHER" id="PTHR48104">
    <property type="entry name" value="METACASPASE-4"/>
    <property type="match status" value="1"/>
</dbReference>
<gene>
    <name evidence="3" type="ORF">C7H19_09350</name>
</gene>
<dbReference type="PANTHER" id="PTHR48104:SF30">
    <property type="entry name" value="METACASPASE-1"/>
    <property type="match status" value="1"/>
</dbReference>
<dbReference type="InterPro" id="IPR029030">
    <property type="entry name" value="Caspase-like_dom_sf"/>
</dbReference>
<comment type="caution">
    <text evidence="3">The sequence shown here is derived from an EMBL/GenBank/DDBJ whole genome shotgun (WGS) entry which is preliminary data.</text>
</comment>
<accession>A0A2T1LZD3</accession>
<proteinExistence type="predicted"/>
<name>A0A2T1LZD3_9CHRO</name>
<dbReference type="Proteomes" id="UP000239001">
    <property type="component" value="Unassembled WGS sequence"/>
</dbReference>
<dbReference type="GO" id="GO:0005737">
    <property type="term" value="C:cytoplasm"/>
    <property type="evidence" value="ECO:0007669"/>
    <property type="project" value="TreeGrafter"/>
</dbReference>
<evidence type="ECO:0000313" key="4">
    <source>
        <dbReference type="Proteomes" id="UP000239001"/>
    </source>
</evidence>
<keyword evidence="4" id="KW-1185">Reference proteome</keyword>
<evidence type="ECO:0000259" key="1">
    <source>
        <dbReference type="Pfam" id="PF00656"/>
    </source>
</evidence>
<dbReference type="InterPro" id="IPR011600">
    <property type="entry name" value="Pept_C14_caspase"/>
</dbReference>
<protein>
    <submittedName>
        <fullName evidence="3">Peptidase C14</fullName>
    </submittedName>
</protein>
<dbReference type="GO" id="GO:0004197">
    <property type="term" value="F:cysteine-type endopeptidase activity"/>
    <property type="evidence" value="ECO:0007669"/>
    <property type="project" value="InterPro"/>
</dbReference>
<dbReference type="Gene3D" id="3.40.50.1460">
    <property type="match status" value="1"/>
</dbReference>
<reference evidence="3 4" key="2">
    <citation type="submission" date="2018-03" db="EMBL/GenBank/DDBJ databases">
        <authorList>
            <person name="Keele B.F."/>
        </authorList>
    </citation>
    <scope>NUCLEOTIDE SEQUENCE [LARGE SCALE GENOMIC DNA]</scope>
    <source>
        <strain evidence="3 4">CCALA 016</strain>
    </source>
</reference>
<dbReference type="Pfam" id="PF26309">
    <property type="entry name" value="DUF8082"/>
    <property type="match status" value="1"/>
</dbReference>
<organism evidence="3 4">
    <name type="scientific">Aphanothece hegewaldii CCALA 016</name>
    <dbReference type="NCBI Taxonomy" id="2107694"/>
    <lineage>
        <taxon>Bacteria</taxon>
        <taxon>Bacillati</taxon>
        <taxon>Cyanobacteriota</taxon>
        <taxon>Cyanophyceae</taxon>
        <taxon>Oscillatoriophycideae</taxon>
        <taxon>Chroococcales</taxon>
        <taxon>Aphanothecaceae</taxon>
        <taxon>Aphanothece</taxon>
    </lineage>
</organism>
<feature type="domain" description="DUF8082" evidence="2">
    <location>
        <begin position="731"/>
        <end position="786"/>
    </location>
</feature>
<evidence type="ECO:0000259" key="2">
    <source>
        <dbReference type="Pfam" id="PF26309"/>
    </source>
</evidence>
<dbReference type="EMBL" id="PXOH01000007">
    <property type="protein sequence ID" value="PSF37743.1"/>
    <property type="molecule type" value="Genomic_DNA"/>
</dbReference>
<feature type="domain" description="Peptidase C14 caspase" evidence="1">
    <location>
        <begin position="23"/>
        <end position="278"/>
    </location>
</feature>
<evidence type="ECO:0000313" key="3">
    <source>
        <dbReference type="EMBL" id="PSF37743.1"/>
    </source>
</evidence>
<dbReference type="InterPro" id="IPR058395">
    <property type="entry name" value="DUF8082"/>
</dbReference>
<dbReference type="SUPFAM" id="SSF52129">
    <property type="entry name" value="Caspase-like"/>
    <property type="match status" value="1"/>
</dbReference>
<dbReference type="RefSeq" id="WP_106456607.1">
    <property type="nucleotide sequence ID" value="NZ_PXOH01000007.1"/>
</dbReference>
<dbReference type="InterPro" id="IPR050452">
    <property type="entry name" value="Metacaspase"/>
</dbReference>
<dbReference type="AlphaFoldDB" id="A0A2T1LZD3"/>
<dbReference type="Pfam" id="PF00656">
    <property type="entry name" value="Peptidase_C14"/>
    <property type="match status" value="1"/>
</dbReference>
<dbReference type="GO" id="GO:0006508">
    <property type="term" value="P:proteolysis"/>
    <property type="evidence" value="ECO:0007669"/>
    <property type="project" value="InterPro"/>
</dbReference>
<sequence length="789" mass="88938">MPPISISTSRFTLALETGQAKLWVLLVGVNEYYDQNLPPLRYSALDCQGLGEALNDATQTFPQKEIIIHHDLAEQKPFLQTVKASLERIVTEAKTQDTVLFYFSGHGLLDPESQQTILCLTDTNKENLLETGLTLQDLLVMFNRCAAHCQVVWLDACHCGNMTLTGARGELKESLLPNPTTQLLEALRKRAAKSKGFYALLSCDQGQQSWEFPDLGHGVFSYYLMRGLRGEAANSKGVIEADGLYRYVYNQTLQYIEKANQQLRLINQQKRHRGEPQIYSEYSMQTPKRIVEGVGELILGLKKNANDFNNEQRHALMIEGLAENQTSIALKEVFEQEGYFTVTKISTSDKPESVKNTIQNFLQYGSVARPNPVTLLLYLRGRLEVDNKGESYLVLENGIRLERSWLRKELRRCKEAQQIVILDGYGEGSIEEWLEELKTYADHGQCLLGSLAPAEDVELFAQILLESLIAANPQIGLSVAEWLTKLQTNCEQLGITFSAWLSGIHGVIDILPGKIEESLQKIPQTPVVEPLEKPLVKPVPLVAEKTSLPPTPPTQTHRSFSPKQYAILTQFLTELIGPVALTLLNSVGDETSSISVFLDNLSQYLSPSQKIKLDKWANSMVEKPELLSLDQPQPQSKEATNTNILPEQYTQLESILREIIGPIASMLLKQISAQTQQSESLIANIKDYLTPSQKAQFETQVYSLFSKNEQPPIIEEQPKETTSTKLDEKMLHQCEQELTQLIGPIAQFIITTTLQKQPQITRNEFIELISTEIPNQNQAIHFRQRWMTK</sequence>